<sequence length="104" mass="11602">MGYLKATKEHDVPRTTLFCLASSTEAEDAAGATTLSCKTMFASAVGDLVDHCLLMVCELYGLTRRDVRLMAYQLDIKNNISKSFGASRIAGKDWLKIFLRRHEN</sequence>
<comment type="caution">
    <text evidence="1">The sequence shown here is derived from an EMBL/GenBank/DDBJ whole genome shotgun (WGS) entry which is preliminary data.</text>
</comment>
<evidence type="ECO:0000313" key="1">
    <source>
        <dbReference type="EMBL" id="KAJ8888017.1"/>
    </source>
</evidence>
<dbReference type="EMBL" id="JARBHB010000003">
    <property type="protein sequence ID" value="KAJ8888017.1"/>
    <property type="molecule type" value="Genomic_DNA"/>
</dbReference>
<dbReference type="Proteomes" id="UP001159363">
    <property type="component" value="Chromosome 3"/>
</dbReference>
<gene>
    <name evidence="1" type="ORF">PR048_007502</name>
</gene>
<organism evidence="1 2">
    <name type="scientific">Dryococelus australis</name>
    <dbReference type="NCBI Taxonomy" id="614101"/>
    <lineage>
        <taxon>Eukaryota</taxon>
        <taxon>Metazoa</taxon>
        <taxon>Ecdysozoa</taxon>
        <taxon>Arthropoda</taxon>
        <taxon>Hexapoda</taxon>
        <taxon>Insecta</taxon>
        <taxon>Pterygota</taxon>
        <taxon>Neoptera</taxon>
        <taxon>Polyneoptera</taxon>
        <taxon>Phasmatodea</taxon>
        <taxon>Verophasmatodea</taxon>
        <taxon>Anareolatae</taxon>
        <taxon>Phasmatidae</taxon>
        <taxon>Eurycanthinae</taxon>
        <taxon>Dryococelus</taxon>
    </lineage>
</organism>
<accession>A0ABQ9HUE4</accession>
<protein>
    <submittedName>
        <fullName evidence="1">Uncharacterized protein</fullName>
    </submittedName>
</protein>
<evidence type="ECO:0000313" key="2">
    <source>
        <dbReference type="Proteomes" id="UP001159363"/>
    </source>
</evidence>
<name>A0ABQ9HUE4_9NEOP</name>
<keyword evidence="2" id="KW-1185">Reference proteome</keyword>
<proteinExistence type="predicted"/>
<reference evidence="1 2" key="1">
    <citation type="submission" date="2023-02" db="EMBL/GenBank/DDBJ databases">
        <title>LHISI_Scaffold_Assembly.</title>
        <authorList>
            <person name="Stuart O.P."/>
            <person name="Cleave R."/>
            <person name="Magrath M.J.L."/>
            <person name="Mikheyev A.S."/>
        </authorList>
    </citation>
    <scope>NUCLEOTIDE SEQUENCE [LARGE SCALE GENOMIC DNA]</scope>
    <source>
        <strain evidence="1">Daus_M_001</strain>
        <tissue evidence="1">Leg muscle</tissue>
    </source>
</reference>